<keyword evidence="2" id="KW-0472">Membrane</keyword>
<evidence type="ECO:0000256" key="2">
    <source>
        <dbReference type="SAM" id="Phobius"/>
    </source>
</evidence>
<gene>
    <name evidence="3" type="ORF">HGB41_07755</name>
</gene>
<sequence length="49" mass="5207">MRDTDDHRPAPSPGPEGDGTPKFGRLLIVLVLAVLLVVAITIGSEAYFT</sequence>
<comment type="caution">
    <text evidence="3">The sequence shown here is derived from an EMBL/GenBank/DDBJ whole genome shotgun (WGS) entry which is preliminary data.</text>
</comment>
<keyword evidence="2" id="KW-1133">Transmembrane helix</keyword>
<organism evidence="3 4">
    <name type="scientific">Telluria aromaticivorans</name>
    <dbReference type="NCBI Taxonomy" id="2725995"/>
    <lineage>
        <taxon>Bacteria</taxon>
        <taxon>Pseudomonadati</taxon>
        <taxon>Pseudomonadota</taxon>
        <taxon>Betaproteobacteria</taxon>
        <taxon>Burkholderiales</taxon>
        <taxon>Oxalobacteraceae</taxon>
        <taxon>Telluria group</taxon>
        <taxon>Telluria</taxon>
    </lineage>
</organism>
<protein>
    <submittedName>
        <fullName evidence="3">Uncharacterized protein</fullName>
    </submittedName>
</protein>
<evidence type="ECO:0000256" key="1">
    <source>
        <dbReference type="SAM" id="MobiDB-lite"/>
    </source>
</evidence>
<dbReference type="Proteomes" id="UP000533905">
    <property type="component" value="Unassembled WGS sequence"/>
</dbReference>
<dbReference type="AlphaFoldDB" id="A0A7Y2JXR1"/>
<dbReference type="EMBL" id="JABAIV010000002">
    <property type="protein sequence ID" value="NNG22895.1"/>
    <property type="molecule type" value="Genomic_DNA"/>
</dbReference>
<reference evidence="3 4" key="1">
    <citation type="submission" date="2020-04" db="EMBL/GenBank/DDBJ databases">
        <title>Massilia sp. nov., a cold adapted bacteria isolated from Arctic soil.</title>
        <authorList>
            <person name="Son J."/>
            <person name="Ka J.-O."/>
        </authorList>
    </citation>
    <scope>NUCLEOTIDE SEQUENCE [LARGE SCALE GENOMIC DNA]</scope>
    <source>
        <strain evidence="3 4">ML15P13</strain>
    </source>
</reference>
<feature type="region of interest" description="Disordered" evidence="1">
    <location>
        <begin position="1"/>
        <end position="22"/>
    </location>
</feature>
<keyword evidence="4" id="KW-1185">Reference proteome</keyword>
<keyword evidence="2" id="KW-0812">Transmembrane</keyword>
<name>A0A7Y2JXR1_9BURK</name>
<accession>A0A7Y2JXR1</accession>
<proteinExistence type="predicted"/>
<evidence type="ECO:0000313" key="4">
    <source>
        <dbReference type="Proteomes" id="UP000533905"/>
    </source>
</evidence>
<dbReference type="RefSeq" id="WP_171082846.1">
    <property type="nucleotide sequence ID" value="NZ_JABAIV010000002.1"/>
</dbReference>
<feature type="transmembrane region" description="Helical" evidence="2">
    <location>
        <begin position="26"/>
        <end position="48"/>
    </location>
</feature>
<evidence type="ECO:0000313" key="3">
    <source>
        <dbReference type="EMBL" id="NNG22895.1"/>
    </source>
</evidence>